<dbReference type="Proteomes" id="UP000191820">
    <property type="component" value="Chromosome"/>
</dbReference>
<sequence>MVNSSIKFIVNELTMVIVSSLSKVSAWYTKWRTRIMVFLIIVGALFAILKPQSFADLWLTRDQQGMLLFNMGYYQQASNHFSLVRWQAFSLYGAEEFDQSAILYDQFEDEIDQIARANALAHARRYVAAKNIYQQVLQTAPNNKQAKHNLALVQGIIDEVNRIAESQQGEVGDSPQELGDDPQTGDGAKKKEMVLKVAEHYDASQLLLDPKLNEMWLRQVQKDPARFLANKFQMQTAPTSLNSRPLTTNEESQ</sequence>
<evidence type="ECO:0000313" key="3">
    <source>
        <dbReference type="EMBL" id="ARD22217.1"/>
    </source>
</evidence>
<dbReference type="EMBL" id="CP020472">
    <property type="protein sequence ID" value="ARD22217.1"/>
    <property type="molecule type" value="Genomic_DNA"/>
</dbReference>
<feature type="transmembrane region" description="Helical" evidence="2">
    <location>
        <begin position="31"/>
        <end position="49"/>
    </location>
</feature>
<feature type="region of interest" description="Disordered" evidence="1">
    <location>
        <begin position="231"/>
        <end position="253"/>
    </location>
</feature>
<dbReference type="RefSeq" id="WP_080915631.1">
    <property type="nucleotide sequence ID" value="NZ_CP020472.1"/>
</dbReference>
<keyword evidence="2" id="KW-1133">Transmembrane helix</keyword>
<proteinExistence type="predicted"/>
<evidence type="ECO:0000256" key="2">
    <source>
        <dbReference type="SAM" id="Phobius"/>
    </source>
</evidence>
<dbReference type="InterPro" id="IPR011990">
    <property type="entry name" value="TPR-like_helical_dom_sf"/>
</dbReference>
<feature type="region of interest" description="Disordered" evidence="1">
    <location>
        <begin position="167"/>
        <end position="187"/>
    </location>
</feature>
<feature type="compositionally biased region" description="Polar residues" evidence="1">
    <location>
        <begin position="232"/>
        <end position="253"/>
    </location>
</feature>
<organism evidence="3 4">
    <name type="scientific">Shewanella japonica</name>
    <dbReference type="NCBI Taxonomy" id="93973"/>
    <lineage>
        <taxon>Bacteria</taxon>
        <taxon>Pseudomonadati</taxon>
        <taxon>Pseudomonadota</taxon>
        <taxon>Gammaproteobacteria</taxon>
        <taxon>Alteromonadales</taxon>
        <taxon>Shewanellaceae</taxon>
        <taxon>Shewanella</taxon>
    </lineage>
</organism>
<protein>
    <recommendedName>
        <fullName evidence="5">Tetratricopeptide repeat protein</fullName>
    </recommendedName>
</protein>
<dbReference type="Gene3D" id="1.25.40.10">
    <property type="entry name" value="Tetratricopeptide repeat domain"/>
    <property type="match status" value="1"/>
</dbReference>
<gene>
    <name evidence="3" type="ORF">SJ2017_1915</name>
</gene>
<keyword evidence="4" id="KW-1185">Reference proteome</keyword>
<evidence type="ECO:0000256" key="1">
    <source>
        <dbReference type="SAM" id="MobiDB-lite"/>
    </source>
</evidence>
<evidence type="ECO:0008006" key="5">
    <source>
        <dbReference type="Google" id="ProtNLM"/>
    </source>
</evidence>
<accession>A0ABN4YCW1</accession>
<dbReference type="SUPFAM" id="SSF48452">
    <property type="entry name" value="TPR-like"/>
    <property type="match status" value="1"/>
</dbReference>
<keyword evidence="2" id="KW-0472">Membrane</keyword>
<keyword evidence="2" id="KW-0812">Transmembrane</keyword>
<name>A0ABN4YCW1_9GAMM</name>
<reference evidence="3 4" key="1">
    <citation type="submission" date="2017-03" db="EMBL/GenBank/DDBJ databases">
        <title>Genome sequencing of Shewanella japonica KCTC 22435.</title>
        <authorList>
            <person name="Kim K.M."/>
        </authorList>
    </citation>
    <scope>NUCLEOTIDE SEQUENCE [LARGE SCALE GENOMIC DNA]</scope>
    <source>
        <strain evidence="3 4">KCTC 22435</strain>
    </source>
</reference>
<evidence type="ECO:0000313" key="4">
    <source>
        <dbReference type="Proteomes" id="UP000191820"/>
    </source>
</evidence>